<sequence>THVACLRLVPSHNPFDPQSTKPPSLPKRCSVDGTCSVCKEKEGHIICCAAFGKVCNIKFHPMCGLLQGWKVYTLDQNDTDVLCPMCAKHSKVDWDKWCTSHTPKVNLGPMERKKTQRERERERERQKEREKETRRAERKERARIKAQQRIERRGKERERERESDMSPGSPRHSMERKRDKSRSASVAKGKSRHGAPMSPLPKRGVPHPLRSERGATRTARLMSLPAGATVFPVSDTELKRILASRDEAIKASLVPAPRLVATTLKGDQWGVICQGTVLLPRDAAFSPVTGTEPLNRATFERLCIHPGVDRIGTLLPLPPVSLPPCLGYGAPDRRQARETMSYKDRSEEWVGVVAEVGESLVLIMGGGTEELGLGSPLLMCLDKGGALPVLAVRAPVEPDYRLYRAVCPEKERERARERERQEQMAAEREREREYQEQTLSAIRLANPDGEAEVDAMEVEIDAEGSD</sequence>
<dbReference type="AlphaFoldDB" id="A0A9K3D0H6"/>
<evidence type="ECO:0000256" key="1">
    <source>
        <dbReference type="SAM" id="MobiDB-lite"/>
    </source>
</evidence>
<evidence type="ECO:0000313" key="2">
    <source>
        <dbReference type="EMBL" id="GIQ86784.1"/>
    </source>
</evidence>
<dbReference type="Proteomes" id="UP000265618">
    <property type="component" value="Unassembled WGS sequence"/>
</dbReference>
<proteinExistence type="predicted"/>
<comment type="caution">
    <text evidence="2">The sequence shown here is derived from an EMBL/GenBank/DDBJ whole genome shotgun (WGS) entry which is preliminary data.</text>
</comment>
<gene>
    <name evidence="2" type="ORF">KIPB_008703</name>
</gene>
<keyword evidence="3" id="KW-1185">Reference proteome</keyword>
<protein>
    <submittedName>
        <fullName evidence="2">Uncharacterized protein</fullName>
    </submittedName>
</protein>
<accession>A0A9K3D0H6</accession>
<reference evidence="2 3" key="1">
    <citation type="journal article" date="2018" name="PLoS ONE">
        <title>The draft genome of Kipferlia bialata reveals reductive genome evolution in fornicate parasites.</title>
        <authorList>
            <person name="Tanifuji G."/>
            <person name="Takabayashi S."/>
            <person name="Kume K."/>
            <person name="Takagi M."/>
            <person name="Nakayama T."/>
            <person name="Kamikawa R."/>
            <person name="Inagaki Y."/>
            <person name="Hashimoto T."/>
        </authorList>
    </citation>
    <scope>NUCLEOTIDE SEQUENCE [LARGE SCALE GENOMIC DNA]</scope>
    <source>
        <strain evidence="2">NY0173</strain>
    </source>
</reference>
<organism evidence="2 3">
    <name type="scientific">Kipferlia bialata</name>
    <dbReference type="NCBI Taxonomy" id="797122"/>
    <lineage>
        <taxon>Eukaryota</taxon>
        <taxon>Metamonada</taxon>
        <taxon>Carpediemonas-like organisms</taxon>
        <taxon>Kipferlia</taxon>
    </lineage>
</organism>
<evidence type="ECO:0000313" key="3">
    <source>
        <dbReference type="Proteomes" id="UP000265618"/>
    </source>
</evidence>
<feature type="compositionally biased region" description="Basic and acidic residues" evidence="1">
    <location>
        <begin position="411"/>
        <end position="435"/>
    </location>
</feature>
<name>A0A9K3D0H6_9EUKA</name>
<feature type="region of interest" description="Disordered" evidence="1">
    <location>
        <begin position="411"/>
        <end position="437"/>
    </location>
</feature>
<feature type="compositionally biased region" description="Basic and acidic residues" evidence="1">
    <location>
        <begin position="110"/>
        <end position="140"/>
    </location>
</feature>
<feature type="non-terminal residue" evidence="2">
    <location>
        <position position="466"/>
    </location>
</feature>
<feature type="region of interest" description="Disordered" evidence="1">
    <location>
        <begin position="103"/>
        <end position="210"/>
    </location>
</feature>
<dbReference type="EMBL" id="BDIP01002760">
    <property type="protein sequence ID" value="GIQ86784.1"/>
    <property type="molecule type" value="Genomic_DNA"/>
</dbReference>
<feature type="compositionally biased region" description="Basic and acidic residues" evidence="1">
    <location>
        <begin position="148"/>
        <end position="164"/>
    </location>
</feature>
<feature type="compositionally biased region" description="Basic and acidic residues" evidence="1">
    <location>
        <begin position="172"/>
        <end position="182"/>
    </location>
</feature>
<feature type="non-terminal residue" evidence="2">
    <location>
        <position position="1"/>
    </location>
</feature>